<proteinExistence type="predicted"/>
<dbReference type="Pfam" id="PF13527">
    <property type="entry name" value="Acetyltransf_9"/>
    <property type="match status" value="1"/>
</dbReference>
<organism evidence="2 3">
    <name type="scientific">Streptomyces candidus</name>
    <dbReference type="NCBI Taxonomy" id="67283"/>
    <lineage>
        <taxon>Bacteria</taxon>
        <taxon>Bacillati</taxon>
        <taxon>Actinomycetota</taxon>
        <taxon>Actinomycetes</taxon>
        <taxon>Kitasatosporales</taxon>
        <taxon>Streptomycetaceae</taxon>
        <taxon>Streptomyces</taxon>
    </lineage>
</organism>
<protein>
    <submittedName>
        <fullName evidence="2">Aminoglycoside 2'-N-acetyltransferase I</fullName>
        <ecNumber evidence="2">2.3.1.59</ecNumber>
    </submittedName>
</protein>
<comment type="caution">
    <text evidence="2">The sequence shown here is derived from an EMBL/GenBank/DDBJ whole genome shotgun (WGS) entry which is preliminary data.</text>
</comment>
<evidence type="ECO:0000313" key="3">
    <source>
        <dbReference type="Proteomes" id="UP000540423"/>
    </source>
</evidence>
<dbReference type="RefSeq" id="WP_185034286.1">
    <property type="nucleotide sequence ID" value="NZ_BNBN01000011.1"/>
</dbReference>
<gene>
    <name evidence="2" type="ORF">HNQ79_004781</name>
</gene>
<sequence length="188" mass="19970">MTTETTVRRALRTVHTAHLAPAELAAVRALLDDAFDGDFADADWEHSLGGLHALVTEGPDDGIVAHGCLVQRRVVHRGRSLRVGYVEAVAVRDDRRRQGLGGRIMAALEDAVDRAYDFGALSASDAGAAMYAGRGWQVWAGGLAALGPAGVLPLPEEEGSTYVRAAAGRALPDPEAALFFDWREGDVL</sequence>
<dbReference type="EMBL" id="JACHEM010000013">
    <property type="protein sequence ID" value="MBB6438274.1"/>
    <property type="molecule type" value="Genomic_DNA"/>
</dbReference>
<dbReference type="PROSITE" id="PS51186">
    <property type="entry name" value="GNAT"/>
    <property type="match status" value="1"/>
</dbReference>
<keyword evidence="2" id="KW-0012">Acyltransferase</keyword>
<dbReference type="SUPFAM" id="SSF55729">
    <property type="entry name" value="Acyl-CoA N-acyltransferases (Nat)"/>
    <property type="match status" value="1"/>
</dbReference>
<dbReference type="CDD" id="cd04301">
    <property type="entry name" value="NAT_SF"/>
    <property type="match status" value="1"/>
</dbReference>
<evidence type="ECO:0000313" key="2">
    <source>
        <dbReference type="EMBL" id="MBB6438274.1"/>
    </source>
</evidence>
<dbReference type="InterPro" id="IPR000182">
    <property type="entry name" value="GNAT_dom"/>
</dbReference>
<name>A0A7X0HKZ1_9ACTN</name>
<accession>A0A7X0HKZ1</accession>
<dbReference type="EC" id="2.3.1.59" evidence="2"/>
<feature type="domain" description="N-acetyltransferase" evidence="1">
    <location>
        <begin position="14"/>
        <end position="157"/>
    </location>
</feature>
<dbReference type="InterPro" id="IPR016181">
    <property type="entry name" value="Acyl_CoA_acyltransferase"/>
</dbReference>
<dbReference type="GO" id="GO:0047921">
    <property type="term" value="F:aminoglycoside 2'-N-acetyltransferase activity"/>
    <property type="evidence" value="ECO:0007669"/>
    <property type="project" value="UniProtKB-EC"/>
</dbReference>
<keyword evidence="2" id="KW-0808">Transferase</keyword>
<dbReference type="Gene3D" id="3.40.630.30">
    <property type="match status" value="1"/>
</dbReference>
<dbReference type="Proteomes" id="UP000540423">
    <property type="component" value="Unassembled WGS sequence"/>
</dbReference>
<keyword evidence="3" id="KW-1185">Reference proteome</keyword>
<evidence type="ECO:0000259" key="1">
    <source>
        <dbReference type="PROSITE" id="PS51186"/>
    </source>
</evidence>
<reference evidence="2 3" key="1">
    <citation type="submission" date="2020-08" db="EMBL/GenBank/DDBJ databases">
        <title>Genomic Encyclopedia of Type Strains, Phase IV (KMG-IV): sequencing the most valuable type-strain genomes for metagenomic binning, comparative biology and taxonomic classification.</title>
        <authorList>
            <person name="Goeker M."/>
        </authorList>
    </citation>
    <scope>NUCLEOTIDE SEQUENCE [LARGE SCALE GENOMIC DNA]</scope>
    <source>
        <strain evidence="2 3">DSM 40141</strain>
    </source>
</reference>
<dbReference type="AlphaFoldDB" id="A0A7X0HKZ1"/>